<dbReference type="EMBL" id="WUEY01000010">
    <property type="protein sequence ID" value="NEI72112.1"/>
    <property type="molecule type" value="Genomic_DNA"/>
</dbReference>
<accession>A0A6L9UCU4</accession>
<dbReference type="Proteomes" id="UP000483035">
    <property type="component" value="Unassembled WGS sequence"/>
</dbReference>
<dbReference type="AlphaFoldDB" id="A0A6L9UCU4"/>
<evidence type="ECO:0000313" key="1">
    <source>
        <dbReference type="EMBL" id="NEI72112.1"/>
    </source>
</evidence>
<protein>
    <submittedName>
        <fullName evidence="1">Uncharacterized protein</fullName>
    </submittedName>
</protein>
<name>A0A6L9UCU4_9HYPH</name>
<proteinExistence type="predicted"/>
<evidence type="ECO:0000313" key="2">
    <source>
        <dbReference type="Proteomes" id="UP000483035"/>
    </source>
</evidence>
<sequence>MSVTVIHNGLPQHLNFLRDYGRMIDRTAYFPELVEDDLAHSKAVVIACRSDNDQLKRHASRLRAFLDDGGLLVVMGGMRADIIDPRLTFVPTPTNFTWFMQEDPDSGHRLRTADHSLHRYIGLRDMQWHRHGYYLKAETADTVVELCRPHSEERVGDILLDDRRGFRGRLIATTLDPHMHHGGYYIPSTTRFLNGFYPWLRQEIGAPMRWTTEG</sequence>
<reference evidence="1 2" key="1">
    <citation type="submission" date="2019-12" db="EMBL/GenBank/DDBJ databases">
        <title>Rhizobium genotypes associated with high levels of biological nitrogen fixation by grain legumes in a temperate-maritime cropping system.</title>
        <authorList>
            <person name="Maluk M."/>
            <person name="Francesc Ferrando Molina F."/>
            <person name="Lopez Del Egido L."/>
            <person name="Lafos M."/>
            <person name="Langarica-Fuentes A."/>
            <person name="Gebre Yohannes G."/>
            <person name="Young M.W."/>
            <person name="Martin P."/>
            <person name="Gantlett R."/>
            <person name="Kenicer G."/>
            <person name="Hawes C."/>
            <person name="Begg G.S."/>
            <person name="Quilliam R.S."/>
            <person name="Squire G.R."/>
            <person name="Poole P.S."/>
            <person name="Young P.W."/>
            <person name="Iannetta P.M."/>
            <person name="James E.K."/>
        </authorList>
    </citation>
    <scope>NUCLEOTIDE SEQUENCE [LARGE SCALE GENOMIC DNA]</scope>
    <source>
        <strain evidence="1 2">JHI1118</strain>
    </source>
</reference>
<dbReference type="RefSeq" id="WP_163989099.1">
    <property type="nucleotide sequence ID" value="NZ_WUEY01000010.1"/>
</dbReference>
<organism evidence="1 2">
    <name type="scientific">Rhizobium lusitanum</name>
    <dbReference type="NCBI Taxonomy" id="293958"/>
    <lineage>
        <taxon>Bacteria</taxon>
        <taxon>Pseudomonadati</taxon>
        <taxon>Pseudomonadota</taxon>
        <taxon>Alphaproteobacteria</taxon>
        <taxon>Hyphomicrobiales</taxon>
        <taxon>Rhizobiaceae</taxon>
        <taxon>Rhizobium/Agrobacterium group</taxon>
        <taxon>Rhizobium</taxon>
    </lineage>
</organism>
<comment type="caution">
    <text evidence="1">The sequence shown here is derived from an EMBL/GenBank/DDBJ whole genome shotgun (WGS) entry which is preliminary data.</text>
</comment>
<gene>
    <name evidence="1" type="ORF">GR212_21230</name>
</gene>